<comment type="caution">
    <text evidence="3">The sequence shown here is derived from an EMBL/GenBank/DDBJ whole genome shotgun (WGS) entry which is preliminary data.</text>
</comment>
<name>A0A926I2E7_9FIRM</name>
<dbReference type="RefSeq" id="WP_249289814.1">
    <property type="nucleotide sequence ID" value="NZ_JACRSQ010000015.1"/>
</dbReference>
<sequence length="380" mass="42487">MRISARVLRGFARIVSVTFAVPLILSGCGNSNLSDDSSSLEEMTYLQEEAVKTNSVFTSGEFTLYYTNASHTAIYETVKDYDFQGWSAEAIVEQVLADLVNVDWVETDDKNVEAVSIVPFKHVEMEGIREETYSLQQSNAEGGFTVTEELREGEITTTKHILQLKMSADYSELTPNKNVVFRTGLGKALLSLGIFDTIELYVESDRADDGSESSSLVDTINPYDAVILNQYNQDFYTDKTTVNLYFISEDGVTLTKEKRTLTLTLTDKLPEVMVRELIKGPEEEGLSSAIPAGTEINEIMIKDKVCYLDLSAEFQKNQSGGPREEALTIYSIVNSLTELPNIQYVQFLIDGQRVETYKTEVKLGSFLSPNALYVKVEENE</sequence>
<dbReference type="InterPro" id="IPR019606">
    <property type="entry name" value="GerMN"/>
</dbReference>
<proteinExistence type="predicted"/>
<evidence type="ECO:0000256" key="1">
    <source>
        <dbReference type="SAM" id="SignalP"/>
    </source>
</evidence>
<evidence type="ECO:0000259" key="2">
    <source>
        <dbReference type="SMART" id="SM00909"/>
    </source>
</evidence>
<keyword evidence="4" id="KW-1185">Reference proteome</keyword>
<protein>
    <submittedName>
        <fullName evidence="3">GerMN domain-containing protein</fullName>
    </submittedName>
</protein>
<dbReference type="AlphaFoldDB" id="A0A926I2E7"/>
<evidence type="ECO:0000313" key="3">
    <source>
        <dbReference type="EMBL" id="MBC8543981.1"/>
    </source>
</evidence>
<dbReference type="SMART" id="SM00909">
    <property type="entry name" value="Germane"/>
    <property type="match status" value="1"/>
</dbReference>
<organism evidence="3 4">
    <name type="scientific">Bianquea renquensis</name>
    <dbReference type="NCBI Taxonomy" id="2763661"/>
    <lineage>
        <taxon>Bacteria</taxon>
        <taxon>Bacillati</taxon>
        <taxon>Bacillota</taxon>
        <taxon>Clostridia</taxon>
        <taxon>Eubacteriales</taxon>
        <taxon>Bianqueaceae</taxon>
        <taxon>Bianquea</taxon>
    </lineage>
</organism>
<evidence type="ECO:0000313" key="4">
    <source>
        <dbReference type="Proteomes" id="UP000657006"/>
    </source>
</evidence>
<gene>
    <name evidence="3" type="ORF">H8730_10530</name>
</gene>
<accession>A0A926I2E7</accession>
<keyword evidence="1" id="KW-0732">Signal</keyword>
<dbReference type="EMBL" id="JACRSQ010000015">
    <property type="protein sequence ID" value="MBC8543981.1"/>
    <property type="molecule type" value="Genomic_DNA"/>
</dbReference>
<feature type="domain" description="GerMN" evidence="2">
    <location>
        <begin position="270"/>
        <end position="358"/>
    </location>
</feature>
<dbReference type="Proteomes" id="UP000657006">
    <property type="component" value="Unassembled WGS sequence"/>
</dbReference>
<feature type="signal peptide" evidence="1">
    <location>
        <begin position="1"/>
        <end position="20"/>
    </location>
</feature>
<reference evidence="3" key="1">
    <citation type="submission" date="2020-08" db="EMBL/GenBank/DDBJ databases">
        <title>Genome public.</title>
        <authorList>
            <person name="Liu C."/>
            <person name="Sun Q."/>
        </authorList>
    </citation>
    <scope>NUCLEOTIDE SEQUENCE</scope>
    <source>
        <strain evidence="3">NSJ-32</strain>
    </source>
</reference>
<feature type="chain" id="PRO_5039044415" evidence="1">
    <location>
        <begin position="21"/>
        <end position="380"/>
    </location>
</feature>
<dbReference type="Pfam" id="PF10646">
    <property type="entry name" value="Germane"/>
    <property type="match status" value="1"/>
</dbReference>
<dbReference type="PROSITE" id="PS51257">
    <property type="entry name" value="PROKAR_LIPOPROTEIN"/>
    <property type="match status" value="1"/>
</dbReference>